<dbReference type="InterPro" id="IPR029056">
    <property type="entry name" value="Ribokinase-like"/>
</dbReference>
<dbReference type="Gene3D" id="3.40.1190.20">
    <property type="match status" value="1"/>
</dbReference>
<dbReference type="GO" id="GO:0005524">
    <property type="term" value="F:ATP binding"/>
    <property type="evidence" value="ECO:0007669"/>
    <property type="project" value="UniProtKB-KW"/>
</dbReference>
<evidence type="ECO:0000259" key="6">
    <source>
        <dbReference type="Pfam" id="PF00294"/>
    </source>
</evidence>
<name>A0A9W6RTA6_9ACTN</name>
<dbReference type="PANTHER" id="PTHR43085:SF1">
    <property type="entry name" value="PSEUDOURIDINE KINASE-RELATED"/>
    <property type="match status" value="1"/>
</dbReference>
<evidence type="ECO:0000256" key="4">
    <source>
        <dbReference type="ARBA" id="ARBA00022777"/>
    </source>
</evidence>
<evidence type="ECO:0000313" key="8">
    <source>
        <dbReference type="Proteomes" id="UP001165074"/>
    </source>
</evidence>
<dbReference type="PANTHER" id="PTHR43085">
    <property type="entry name" value="HEXOKINASE FAMILY MEMBER"/>
    <property type="match status" value="1"/>
</dbReference>
<dbReference type="InterPro" id="IPR002173">
    <property type="entry name" value="Carboh/pur_kinase_PfkB_CS"/>
</dbReference>
<dbReference type="PROSITE" id="PS00584">
    <property type="entry name" value="PFKB_KINASES_2"/>
    <property type="match status" value="1"/>
</dbReference>
<organism evidence="7 8">
    <name type="scientific">Actinoallomurus iriomotensis</name>
    <dbReference type="NCBI Taxonomy" id="478107"/>
    <lineage>
        <taxon>Bacteria</taxon>
        <taxon>Bacillati</taxon>
        <taxon>Actinomycetota</taxon>
        <taxon>Actinomycetes</taxon>
        <taxon>Streptosporangiales</taxon>
        <taxon>Thermomonosporaceae</taxon>
        <taxon>Actinoallomurus</taxon>
    </lineage>
</organism>
<keyword evidence="8" id="KW-1185">Reference proteome</keyword>
<dbReference type="InterPro" id="IPR011611">
    <property type="entry name" value="PfkB_dom"/>
</dbReference>
<comment type="caution">
    <text evidence="7">The sequence shown here is derived from an EMBL/GenBank/DDBJ whole genome shotgun (WGS) entry which is preliminary data.</text>
</comment>
<keyword evidence="4 7" id="KW-0418">Kinase</keyword>
<protein>
    <submittedName>
        <fullName evidence="7">Sugar kinase</fullName>
    </submittedName>
</protein>
<feature type="domain" description="Carbohydrate kinase PfkB" evidence="6">
    <location>
        <begin position="1"/>
        <end position="299"/>
    </location>
</feature>
<dbReference type="AlphaFoldDB" id="A0A9W6RTA6"/>
<gene>
    <name evidence="7" type="ORF">Airi02_000980</name>
</gene>
<evidence type="ECO:0000256" key="1">
    <source>
        <dbReference type="ARBA" id="ARBA00010688"/>
    </source>
</evidence>
<evidence type="ECO:0000256" key="3">
    <source>
        <dbReference type="ARBA" id="ARBA00022741"/>
    </source>
</evidence>
<dbReference type="GO" id="GO:0016301">
    <property type="term" value="F:kinase activity"/>
    <property type="evidence" value="ECO:0007669"/>
    <property type="project" value="UniProtKB-KW"/>
</dbReference>
<proteinExistence type="inferred from homology"/>
<evidence type="ECO:0000256" key="5">
    <source>
        <dbReference type="ARBA" id="ARBA00022840"/>
    </source>
</evidence>
<dbReference type="Pfam" id="PF00294">
    <property type="entry name" value="PfkB"/>
    <property type="match status" value="1"/>
</dbReference>
<accession>A0A9W6RTA6</accession>
<evidence type="ECO:0000313" key="7">
    <source>
        <dbReference type="EMBL" id="GLY82166.1"/>
    </source>
</evidence>
<sequence>MTDVLTVGETMASMRAVAPLRLGGAMSLSVAGAESNVAIGLARLGHSVSWVGVVGADELGALVLRTLRAEGVTLEAVRVDPDRQTGVMVVERRISDLSGVIYHRSGSAGSTVSAEDVTVGFRPPPSWVHLTGITPALGDRARGAVDAAVAQARRTGIPISLDVNFRRRLWTESAAGECLRRLAPHARLLVASEDELHLAAPADARTEEDRVAALLAAGVAEVVIKRGARGASLYGADGRVDRPAHEVRVADTIGAGDAFVAGLLSATLENLSVPDRLERAAACGAFAVASTGDWEGLPTRAELSLLDLEAGTTQR</sequence>
<reference evidence="7" key="1">
    <citation type="submission" date="2023-03" db="EMBL/GenBank/DDBJ databases">
        <title>Actinoallomurus iriomotensis NBRC 103684.</title>
        <authorList>
            <person name="Ichikawa N."/>
            <person name="Sato H."/>
            <person name="Tonouchi N."/>
        </authorList>
    </citation>
    <scope>NUCLEOTIDE SEQUENCE</scope>
    <source>
        <strain evidence="7">NBRC 103684</strain>
    </source>
</reference>
<dbReference type="InterPro" id="IPR050306">
    <property type="entry name" value="PfkB_Carbo_kinase"/>
</dbReference>
<keyword evidence="3" id="KW-0547">Nucleotide-binding</keyword>
<comment type="similarity">
    <text evidence="1">Belongs to the carbohydrate kinase PfkB family.</text>
</comment>
<dbReference type="EMBL" id="BSTK01000001">
    <property type="protein sequence ID" value="GLY82166.1"/>
    <property type="molecule type" value="Genomic_DNA"/>
</dbReference>
<dbReference type="RefSeq" id="WP_285565749.1">
    <property type="nucleotide sequence ID" value="NZ_BSTK01000001.1"/>
</dbReference>
<keyword evidence="5" id="KW-0067">ATP-binding</keyword>
<evidence type="ECO:0000256" key="2">
    <source>
        <dbReference type="ARBA" id="ARBA00022679"/>
    </source>
</evidence>
<keyword evidence="2" id="KW-0808">Transferase</keyword>
<dbReference type="Proteomes" id="UP001165074">
    <property type="component" value="Unassembled WGS sequence"/>
</dbReference>
<dbReference type="CDD" id="cd01166">
    <property type="entry name" value="KdgK"/>
    <property type="match status" value="1"/>
</dbReference>
<dbReference type="SUPFAM" id="SSF53613">
    <property type="entry name" value="Ribokinase-like"/>
    <property type="match status" value="1"/>
</dbReference>